<name>V5Q8G1_9CAUD</name>
<sequence length="262" mass="28446">MGSENYTLGRGELRFDKFVPGTRNKTGERYLGNTPELNLTTESENLDHFNSDRGIRTKDKSIVLEKTDSGTFIADEISDDNVALWFLGDVSVVAQAALTAQVQVVPANRVKPGTYIQIGESLANPTGVRNVTITSVTDGAGTPVPYTLNEDYTVDSELGQLYVVPGGAIDGTEAFTINYSAAASTRSQVVVGDGTTVEGALRFVSYNPTGPRRDYLWPYVQLRADGDLALKGDEWQQLSFAFDILKLDGYATVYIDGRPQVA</sequence>
<dbReference type="EMBL" id="KF626665">
    <property type="protein sequence ID" value="AHB12076.1"/>
    <property type="molecule type" value="Genomic_DNA"/>
</dbReference>
<dbReference type="OrthoDB" id="4379at10239"/>
<protein>
    <submittedName>
        <fullName evidence="1">Virion associated protein</fullName>
    </submittedName>
</protein>
<evidence type="ECO:0000313" key="1">
    <source>
        <dbReference type="EMBL" id="AHB12076.1"/>
    </source>
</evidence>
<evidence type="ECO:0000313" key="2">
    <source>
        <dbReference type="Proteomes" id="UP000018621"/>
    </source>
</evidence>
<proteinExistence type="predicted"/>
<organism evidence="1 2">
    <name type="scientific">Xylella phage Sano</name>
    <dbReference type="NCBI Taxonomy" id="1415148"/>
    <lineage>
        <taxon>Viruses</taxon>
        <taxon>Duplodnaviria</taxon>
        <taxon>Heunggongvirae</taxon>
        <taxon>Uroviricota</taxon>
        <taxon>Caudoviricetes</taxon>
        <taxon>Casjensviridae</taxon>
        <taxon>Sanovirus</taxon>
        <taxon>Sanovirus sano</taxon>
        <taxon>Xylella virus Sano</taxon>
    </lineage>
</organism>
<reference evidence="1 2" key="1">
    <citation type="journal article" date="2014" name="J. Bacteriol.">
        <title>Characterization of novel virulent broad-host-range phages of Xylella fastidiosa and Xanthomonas.</title>
        <authorList>
            <person name="Ahern S.J."/>
            <person name="Das M."/>
            <person name="Bhowmick T.S."/>
            <person name="Young R."/>
            <person name="Gonzalez C.F."/>
        </authorList>
    </citation>
    <scope>NUCLEOTIDE SEQUENCE [LARGE SCALE GENOMIC DNA]</scope>
</reference>
<accession>V5Q8G1</accession>
<keyword evidence="2" id="KW-1185">Reference proteome</keyword>
<dbReference type="Proteomes" id="UP000018621">
    <property type="component" value="Segment"/>
</dbReference>
<gene>
    <name evidence="1" type="ORF">Sano_56</name>
</gene>